<feature type="domain" description="Glycosyl transferase family 1" evidence="3">
    <location>
        <begin position="210"/>
        <end position="361"/>
    </location>
</feature>
<name>A0ABV8Q1Q5_9BACT</name>
<dbReference type="EC" id="2.4.-.-" evidence="4"/>
<evidence type="ECO:0000259" key="3">
    <source>
        <dbReference type="Pfam" id="PF00534"/>
    </source>
</evidence>
<evidence type="ECO:0000256" key="2">
    <source>
        <dbReference type="ARBA" id="ARBA00022679"/>
    </source>
</evidence>
<reference evidence="5" key="1">
    <citation type="journal article" date="2019" name="Int. J. Syst. Evol. Microbiol.">
        <title>The Global Catalogue of Microorganisms (GCM) 10K type strain sequencing project: providing services to taxonomists for standard genome sequencing and annotation.</title>
        <authorList>
            <consortium name="The Broad Institute Genomics Platform"/>
            <consortium name="The Broad Institute Genome Sequencing Center for Infectious Disease"/>
            <person name="Wu L."/>
            <person name="Ma J."/>
        </authorList>
    </citation>
    <scope>NUCLEOTIDE SEQUENCE [LARGE SCALE GENOMIC DNA]</scope>
    <source>
        <strain evidence="5">CECT 8010</strain>
    </source>
</reference>
<gene>
    <name evidence="4" type="ORF">ACFOW1_14845</name>
</gene>
<dbReference type="EMBL" id="JBHSDC010000029">
    <property type="protein sequence ID" value="MFC4233176.1"/>
    <property type="molecule type" value="Genomic_DNA"/>
</dbReference>
<dbReference type="PANTHER" id="PTHR12526:SF510">
    <property type="entry name" value="D-INOSITOL 3-PHOSPHATE GLYCOSYLTRANSFERASE"/>
    <property type="match status" value="1"/>
</dbReference>
<dbReference type="GO" id="GO:0016757">
    <property type="term" value="F:glycosyltransferase activity"/>
    <property type="evidence" value="ECO:0007669"/>
    <property type="project" value="UniProtKB-KW"/>
</dbReference>
<evidence type="ECO:0000313" key="5">
    <source>
        <dbReference type="Proteomes" id="UP001595906"/>
    </source>
</evidence>
<sequence>MRIVQSTWVRYHHFDLARELYQMGHLERIFTCLPWWKANLEAEQQQIPRDLITCNFLMQGIRRICQKVPFYSKEMDGRLAVVETRFYSNWVADNLPECDVYMGISGSGLHAGKLAKSRGAAYIMDRGSTHIRYANRILNEEYAKWNIKRANENEWLMANEEAEINESTLITVPSDFVKASFVEQGVDSNKIKVVPYGVSLSEFYPTGQPPVDKFCILFVGQFSIRKGALYLLEAFKQFKHPKKELIIVGHVSEDLSLYIKQIGVANVKFVGAVPRNEVKTYMSTSHVLVLPSIEEGLALVQAQAMACGCPIIATPNTGSETLFDHEKEGLIIEAMSTNSIIEAFDKLSQDSLLRGNMGNAGLEKVKKLGGWRTYAENMVNIFQGI</sequence>
<dbReference type="CDD" id="cd03801">
    <property type="entry name" value="GT4_PimA-like"/>
    <property type="match status" value="1"/>
</dbReference>
<dbReference type="InterPro" id="IPR001296">
    <property type="entry name" value="Glyco_trans_1"/>
</dbReference>
<proteinExistence type="predicted"/>
<dbReference type="RefSeq" id="WP_379015350.1">
    <property type="nucleotide sequence ID" value="NZ_JBHSDC010000029.1"/>
</dbReference>
<dbReference type="Gene3D" id="3.40.50.2000">
    <property type="entry name" value="Glycogen Phosphorylase B"/>
    <property type="match status" value="2"/>
</dbReference>
<keyword evidence="5" id="KW-1185">Reference proteome</keyword>
<comment type="caution">
    <text evidence="4">The sequence shown here is derived from an EMBL/GenBank/DDBJ whole genome shotgun (WGS) entry which is preliminary data.</text>
</comment>
<evidence type="ECO:0000313" key="4">
    <source>
        <dbReference type="EMBL" id="MFC4233176.1"/>
    </source>
</evidence>
<evidence type="ECO:0000256" key="1">
    <source>
        <dbReference type="ARBA" id="ARBA00022676"/>
    </source>
</evidence>
<accession>A0ABV8Q1Q5</accession>
<dbReference type="Pfam" id="PF00534">
    <property type="entry name" value="Glycos_transf_1"/>
    <property type="match status" value="1"/>
</dbReference>
<protein>
    <submittedName>
        <fullName evidence="4">Glycosyltransferase family 4 protein</fullName>
        <ecNumber evidence="4">2.4.-.-</ecNumber>
    </submittedName>
</protein>
<dbReference type="Proteomes" id="UP001595906">
    <property type="component" value="Unassembled WGS sequence"/>
</dbReference>
<dbReference type="PANTHER" id="PTHR12526">
    <property type="entry name" value="GLYCOSYLTRANSFERASE"/>
    <property type="match status" value="1"/>
</dbReference>
<keyword evidence="1 4" id="KW-0328">Glycosyltransferase</keyword>
<dbReference type="SUPFAM" id="SSF53756">
    <property type="entry name" value="UDP-Glycosyltransferase/glycogen phosphorylase"/>
    <property type="match status" value="1"/>
</dbReference>
<keyword evidence="2 4" id="KW-0808">Transferase</keyword>
<organism evidence="4 5">
    <name type="scientific">Parasediminibacterium paludis</name>
    <dbReference type="NCBI Taxonomy" id="908966"/>
    <lineage>
        <taxon>Bacteria</taxon>
        <taxon>Pseudomonadati</taxon>
        <taxon>Bacteroidota</taxon>
        <taxon>Chitinophagia</taxon>
        <taxon>Chitinophagales</taxon>
        <taxon>Chitinophagaceae</taxon>
        <taxon>Parasediminibacterium</taxon>
    </lineage>
</organism>